<comment type="caution">
    <text evidence="1">The sequence shown here is derived from an EMBL/GenBank/DDBJ whole genome shotgun (WGS) entry which is preliminary data.</text>
</comment>
<reference evidence="1 2" key="1">
    <citation type="journal article" date="2018" name="Sci. Rep.">
        <title>Genomic signatures of local adaptation to the degree of environmental predictability in rotifers.</title>
        <authorList>
            <person name="Franch-Gras L."/>
            <person name="Hahn C."/>
            <person name="Garcia-Roger E.M."/>
            <person name="Carmona M.J."/>
            <person name="Serra M."/>
            <person name="Gomez A."/>
        </authorList>
    </citation>
    <scope>NUCLEOTIDE SEQUENCE [LARGE SCALE GENOMIC DNA]</scope>
    <source>
        <strain evidence="1">HYR1</strain>
    </source>
</reference>
<gene>
    <name evidence="1" type="ORF">BpHYR1_010981</name>
</gene>
<organism evidence="1 2">
    <name type="scientific">Brachionus plicatilis</name>
    <name type="common">Marine rotifer</name>
    <name type="synonym">Brachionus muelleri</name>
    <dbReference type="NCBI Taxonomy" id="10195"/>
    <lineage>
        <taxon>Eukaryota</taxon>
        <taxon>Metazoa</taxon>
        <taxon>Spiralia</taxon>
        <taxon>Gnathifera</taxon>
        <taxon>Rotifera</taxon>
        <taxon>Eurotatoria</taxon>
        <taxon>Monogononta</taxon>
        <taxon>Pseudotrocha</taxon>
        <taxon>Ploima</taxon>
        <taxon>Brachionidae</taxon>
        <taxon>Brachionus</taxon>
    </lineage>
</organism>
<sequence length="71" mass="8419">MKNFCSICIKISQYALNPYLKLCYLISKKKIMNNFLGLIKTLKIDKNNVIFYFDRNLTNFNLIASNIQFFI</sequence>
<accession>A0A3M7T0W8</accession>
<name>A0A3M7T0W8_BRAPC</name>
<dbReference type="Proteomes" id="UP000276133">
    <property type="component" value="Unassembled WGS sequence"/>
</dbReference>
<protein>
    <submittedName>
        <fullName evidence="1">Uncharacterized protein</fullName>
    </submittedName>
</protein>
<proteinExistence type="predicted"/>
<keyword evidence="2" id="KW-1185">Reference proteome</keyword>
<evidence type="ECO:0000313" key="2">
    <source>
        <dbReference type="Proteomes" id="UP000276133"/>
    </source>
</evidence>
<dbReference type="AlphaFoldDB" id="A0A3M7T0W8"/>
<dbReference type="EMBL" id="REGN01000473">
    <property type="protein sequence ID" value="RNA41703.1"/>
    <property type="molecule type" value="Genomic_DNA"/>
</dbReference>
<evidence type="ECO:0000313" key="1">
    <source>
        <dbReference type="EMBL" id="RNA41703.1"/>
    </source>
</evidence>